<dbReference type="Proteomes" id="UP001259832">
    <property type="component" value="Unassembled WGS sequence"/>
</dbReference>
<organism evidence="1 2">
    <name type="scientific">Phytophthora citrophthora</name>
    <dbReference type="NCBI Taxonomy" id="4793"/>
    <lineage>
        <taxon>Eukaryota</taxon>
        <taxon>Sar</taxon>
        <taxon>Stramenopiles</taxon>
        <taxon>Oomycota</taxon>
        <taxon>Peronosporomycetes</taxon>
        <taxon>Peronosporales</taxon>
        <taxon>Peronosporaceae</taxon>
        <taxon>Phytophthora</taxon>
    </lineage>
</organism>
<dbReference type="AlphaFoldDB" id="A0AAD9GGE5"/>
<dbReference type="EMBL" id="JASMQC010000019">
    <property type="protein sequence ID" value="KAK1937948.1"/>
    <property type="molecule type" value="Genomic_DNA"/>
</dbReference>
<name>A0AAD9GGE5_9STRA</name>
<accession>A0AAD9GGE5</accession>
<reference evidence="1" key="1">
    <citation type="submission" date="2023-08" db="EMBL/GenBank/DDBJ databases">
        <title>Reference Genome Resource for the Citrus Pathogen Phytophthora citrophthora.</title>
        <authorList>
            <person name="Moller H."/>
            <person name="Coetzee B."/>
            <person name="Rose L.J."/>
            <person name="Van Niekerk J.M."/>
        </authorList>
    </citation>
    <scope>NUCLEOTIDE SEQUENCE</scope>
    <source>
        <strain evidence="1">STE-U-9442</strain>
    </source>
</reference>
<evidence type="ECO:0000313" key="2">
    <source>
        <dbReference type="Proteomes" id="UP001259832"/>
    </source>
</evidence>
<evidence type="ECO:0000313" key="1">
    <source>
        <dbReference type="EMBL" id="KAK1937948.1"/>
    </source>
</evidence>
<sequence length="138" mass="15759">MLLRSTLGQWKCTRVQILADTHNGWVKAPKSNGQLNLTKLLLFASLLDNQQREENSDQVLLVVAQQHVDIFVKAITRYAAIVVFYNAMHPYFKAEYISGDDYGDVPVDAPRTKAARDFCQNDGIMFRQWFCRSSLCLS</sequence>
<comment type="caution">
    <text evidence="1">The sequence shown here is derived from an EMBL/GenBank/DDBJ whole genome shotgun (WGS) entry which is preliminary data.</text>
</comment>
<gene>
    <name evidence="1" type="ORF">P3T76_009685</name>
</gene>
<keyword evidence="2" id="KW-1185">Reference proteome</keyword>
<proteinExistence type="predicted"/>
<protein>
    <submittedName>
        <fullName evidence="1">Uncharacterized protein</fullName>
    </submittedName>
</protein>